<dbReference type="Pfam" id="PF07394">
    <property type="entry name" value="DUF1501"/>
    <property type="match status" value="1"/>
</dbReference>
<proteinExistence type="predicted"/>
<evidence type="ECO:0000313" key="2">
    <source>
        <dbReference type="Proteomes" id="UP000239388"/>
    </source>
</evidence>
<comment type="caution">
    <text evidence="1">The sequence shown here is derived from an EMBL/GenBank/DDBJ whole genome shotgun (WGS) entry which is preliminary data.</text>
</comment>
<dbReference type="PROSITE" id="PS51318">
    <property type="entry name" value="TAT"/>
    <property type="match status" value="1"/>
</dbReference>
<sequence length="432" mass="46603">MPRHDRREPARRSFLKLGTAFGLSLSAVLRRQSAGAPTKPSRATAQNMILIWLGGGPATIDMWDMKPSASSMIRGEFQPISTTLPGLQICEHMPQLAKLMHKCTLIRSLKHAIPAHGPGSQYLITGNLPSAAVEYPSLGSVTAKMLDSLGGVPSYVTFGDPPSREAGYLGSAWNPFELDASLPQLPEGISLGADADLTAFQKRVRLRDLFDRQFDSRNADRVASGIDAFQQQAVDVLRQDTVRKALDIETVPDEVKQRYGTSTVGTNAIRARRLIEAGARFVTVGVDGWDTHVNNFTQLRTNLLPQLDKALAGLIFDLDRRGMLNETVVCCCGEFGRTPQVNASAGRDHWSSAMSLLLAGGGFREGYVHGATNPTGTEVSDSPLGPADLAATILSRLGIDPATHTQTSSGRTMPIVRNGRIVEDLLMPAHAT</sequence>
<gene>
    <name evidence="1" type="ORF">C5Y98_15830</name>
</gene>
<dbReference type="SUPFAM" id="SSF53649">
    <property type="entry name" value="Alkaline phosphatase-like"/>
    <property type="match status" value="1"/>
</dbReference>
<reference evidence="1 2" key="1">
    <citation type="submission" date="2018-02" db="EMBL/GenBank/DDBJ databases">
        <title>Comparative genomes isolates from brazilian mangrove.</title>
        <authorList>
            <person name="Araujo J.E."/>
            <person name="Taketani R.G."/>
            <person name="Silva M.C.P."/>
            <person name="Loureco M.V."/>
            <person name="Andreote F.D."/>
        </authorList>
    </citation>
    <scope>NUCLEOTIDE SEQUENCE [LARGE SCALE GENOMIC DNA]</scope>
    <source>
        <strain evidence="1 2">NAP PRIS-MGV</strain>
    </source>
</reference>
<organism evidence="1 2">
    <name type="scientific">Blastopirellula marina</name>
    <dbReference type="NCBI Taxonomy" id="124"/>
    <lineage>
        <taxon>Bacteria</taxon>
        <taxon>Pseudomonadati</taxon>
        <taxon>Planctomycetota</taxon>
        <taxon>Planctomycetia</taxon>
        <taxon>Pirellulales</taxon>
        <taxon>Pirellulaceae</taxon>
        <taxon>Blastopirellula</taxon>
    </lineage>
</organism>
<dbReference type="InterPro" id="IPR006311">
    <property type="entry name" value="TAT_signal"/>
</dbReference>
<dbReference type="Proteomes" id="UP000239388">
    <property type="component" value="Unassembled WGS sequence"/>
</dbReference>
<dbReference type="InterPro" id="IPR010869">
    <property type="entry name" value="DUF1501"/>
</dbReference>
<evidence type="ECO:0000313" key="1">
    <source>
        <dbReference type="EMBL" id="PQO33701.1"/>
    </source>
</evidence>
<accession>A0A2S8FND4</accession>
<protein>
    <submittedName>
        <fullName evidence="1">DUF1501 domain-containing protein</fullName>
    </submittedName>
</protein>
<dbReference type="PANTHER" id="PTHR43737:SF1">
    <property type="entry name" value="DUF1501 DOMAIN-CONTAINING PROTEIN"/>
    <property type="match status" value="1"/>
</dbReference>
<dbReference type="AlphaFoldDB" id="A0A2S8FND4"/>
<name>A0A2S8FND4_9BACT</name>
<dbReference type="EMBL" id="PUIB01000017">
    <property type="protein sequence ID" value="PQO33701.1"/>
    <property type="molecule type" value="Genomic_DNA"/>
</dbReference>
<dbReference type="PANTHER" id="PTHR43737">
    <property type="entry name" value="BLL7424 PROTEIN"/>
    <property type="match status" value="1"/>
</dbReference>
<dbReference type="Gene3D" id="3.40.720.10">
    <property type="entry name" value="Alkaline Phosphatase, subunit A"/>
    <property type="match status" value="1"/>
</dbReference>
<dbReference type="InterPro" id="IPR017850">
    <property type="entry name" value="Alkaline_phosphatase_core_sf"/>
</dbReference>